<dbReference type="EMBL" id="JADBGI010000003">
    <property type="protein sequence ID" value="MBE2997920.1"/>
    <property type="molecule type" value="Genomic_DNA"/>
</dbReference>
<proteinExistence type="predicted"/>
<dbReference type="RefSeq" id="WP_193120565.1">
    <property type="nucleotide sequence ID" value="NZ_JADBGI010000003.1"/>
</dbReference>
<keyword evidence="2" id="KW-1185">Reference proteome</keyword>
<reference evidence="1 2" key="1">
    <citation type="submission" date="2020-09" db="EMBL/GenBank/DDBJ databases">
        <title>Diversity and distribution of actinomycetes associated with coral in the coast of Hainan.</title>
        <authorList>
            <person name="Li F."/>
        </authorList>
    </citation>
    <scope>NUCLEOTIDE SEQUENCE [LARGE SCALE GENOMIC DNA]</scope>
    <source>
        <strain evidence="1 2">HNM0947</strain>
    </source>
</reference>
<organism evidence="1 2">
    <name type="scientific">Nocardiopsis coralli</name>
    <dbReference type="NCBI Taxonomy" id="2772213"/>
    <lineage>
        <taxon>Bacteria</taxon>
        <taxon>Bacillati</taxon>
        <taxon>Actinomycetota</taxon>
        <taxon>Actinomycetes</taxon>
        <taxon>Streptosporangiales</taxon>
        <taxon>Nocardiopsidaceae</taxon>
        <taxon>Nocardiopsis</taxon>
    </lineage>
</organism>
<name>A0ABR9P2D5_9ACTN</name>
<sequence length="66" mass="7144">MSTGTDTVTRVLRLLALLQARRFWSGGELADHESLTFHRLPNPSAPGFGSSLPPPAGAGWWTYPPP</sequence>
<comment type="caution">
    <text evidence="1">The sequence shown here is derived from an EMBL/GenBank/DDBJ whole genome shotgun (WGS) entry which is preliminary data.</text>
</comment>
<evidence type="ECO:0000313" key="1">
    <source>
        <dbReference type="EMBL" id="MBE2997920.1"/>
    </source>
</evidence>
<accession>A0ABR9P2D5</accession>
<gene>
    <name evidence="1" type="ORF">IDM40_04235</name>
</gene>
<protein>
    <submittedName>
        <fullName evidence="1">Uncharacterized protein</fullName>
    </submittedName>
</protein>
<dbReference type="Proteomes" id="UP000806528">
    <property type="component" value="Unassembled WGS sequence"/>
</dbReference>
<evidence type="ECO:0000313" key="2">
    <source>
        <dbReference type="Proteomes" id="UP000806528"/>
    </source>
</evidence>